<evidence type="ECO:0000313" key="1">
    <source>
        <dbReference type="EMBL" id="EHL78520.1"/>
    </source>
</evidence>
<sequence length="79" mass="9575">MESLFRRSMRERFPITIIYESKHGKFSQRTILVLNLNEHSILAYCFMRQDLRRFSIDHILSAFPSRFHQMKRSKRRSAG</sequence>
<proteinExistence type="predicted"/>
<evidence type="ECO:0008006" key="3">
    <source>
        <dbReference type="Google" id="ProtNLM"/>
    </source>
</evidence>
<dbReference type="AlphaFoldDB" id="G9QJZ0"/>
<evidence type="ECO:0000313" key="2">
    <source>
        <dbReference type="Proteomes" id="UP000011747"/>
    </source>
</evidence>
<name>G9QJZ0_9BACI</name>
<dbReference type="EMBL" id="ACWF01000066">
    <property type="protein sequence ID" value="EHL78520.1"/>
    <property type="molecule type" value="Genomic_DNA"/>
</dbReference>
<protein>
    <recommendedName>
        <fullName evidence="3">WYL domain-containing protein</fullName>
    </recommendedName>
</protein>
<accession>G9QJZ0</accession>
<organism evidence="1 2">
    <name type="scientific">Bacillus smithii 7_3_47FAA</name>
    <dbReference type="NCBI Taxonomy" id="665952"/>
    <lineage>
        <taxon>Bacteria</taxon>
        <taxon>Bacillati</taxon>
        <taxon>Bacillota</taxon>
        <taxon>Bacilli</taxon>
        <taxon>Bacillales</taxon>
        <taxon>Bacillaceae</taxon>
        <taxon>Bacillus</taxon>
    </lineage>
</organism>
<dbReference type="PATRIC" id="fig|665952.3.peg.1313"/>
<dbReference type="Proteomes" id="UP000011747">
    <property type="component" value="Unassembled WGS sequence"/>
</dbReference>
<dbReference type="HOGENOM" id="CLU_181292_0_0_9"/>
<gene>
    <name evidence="1" type="ORF">HMPREF1015_01529</name>
</gene>
<reference evidence="1 2" key="1">
    <citation type="submission" date="2011-09" db="EMBL/GenBank/DDBJ databases">
        <title>The Genome Sequence of Bacillus smithii 7_3_47FAA.</title>
        <authorList>
            <consortium name="The Broad Institute Genome Sequencing Platform"/>
            <person name="Earl A."/>
            <person name="Ward D."/>
            <person name="Feldgarden M."/>
            <person name="Gevers D."/>
            <person name="Daigneault M."/>
            <person name="Strauss J."/>
            <person name="Allen-Vercoe E."/>
            <person name="Young S.K."/>
            <person name="Zeng Q."/>
            <person name="Gargeya S."/>
            <person name="Fitzgerald M."/>
            <person name="Haas B."/>
            <person name="Abouelleil A."/>
            <person name="Alvarado L."/>
            <person name="Arachchi H.M."/>
            <person name="Berlin A."/>
            <person name="Brown A."/>
            <person name="Chapman S.B."/>
            <person name="Chen Z."/>
            <person name="Dunbar C."/>
            <person name="Freedman E."/>
            <person name="Gearin G."/>
            <person name="Goldberg J."/>
            <person name="Griggs A."/>
            <person name="Gujja S."/>
            <person name="Heiman D."/>
            <person name="Howarth C."/>
            <person name="Larson L."/>
            <person name="Lui A."/>
            <person name="MacDonald P.J.P."/>
            <person name="Montmayeur A."/>
            <person name="Murphy C."/>
            <person name="Neiman D."/>
            <person name="Pearson M."/>
            <person name="Priest M."/>
            <person name="Roberts A."/>
            <person name="Saif S."/>
            <person name="Shea T."/>
            <person name="Shenoy N."/>
            <person name="Sisk P."/>
            <person name="Stolte C."/>
            <person name="Sykes S."/>
            <person name="Wortman J."/>
            <person name="Nusbaum C."/>
            <person name="Birren B."/>
        </authorList>
    </citation>
    <scope>NUCLEOTIDE SEQUENCE [LARGE SCALE GENOMIC DNA]</scope>
    <source>
        <strain evidence="1 2">7_3_47FAA</strain>
    </source>
</reference>
<comment type="caution">
    <text evidence="1">The sequence shown here is derived from an EMBL/GenBank/DDBJ whole genome shotgun (WGS) entry which is preliminary data.</text>
</comment>
<keyword evidence="2" id="KW-1185">Reference proteome</keyword>